<organism evidence="2 3">
    <name type="scientific">Siccirubricoccus deserti</name>
    <dbReference type="NCBI Taxonomy" id="2013562"/>
    <lineage>
        <taxon>Bacteria</taxon>
        <taxon>Pseudomonadati</taxon>
        <taxon>Pseudomonadota</taxon>
        <taxon>Alphaproteobacteria</taxon>
        <taxon>Acetobacterales</taxon>
        <taxon>Roseomonadaceae</taxon>
        <taxon>Siccirubricoccus</taxon>
    </lineage>
</organism>
<comment type="caution">
    <text evidence="2">The sequence shown here is derived from an EMBL/GenBank/DDBJ whole genome shotgun (WGS) entry which is preliminary data.</text>
</comment>
<dbReference type="InterPro" id="IPR005064">
    <property type="entry name" value="BUG"/>
</dbReference>
<dbReference type="CDD" id="cd07012">
    <property type="entry name" value="PBP2_Bug_TTT"/>
    <property type="match status" value="1"/>
</dbReference>
<protein>
    <submittedName>
        <fullName evidence="2">Tripartite tricarboxylate transporter substrate binding protein</fullName>
    </submittedName>
</protein>
<accession>A0A9X0R4S3</accession>
<dbReference type="RefSeq" id="WP_186773234.1">
    <property type="nucleotide sequence ID" value="NZ_JACOMF010000057.1"/>
</dbReference>
<dbReference type="PANTHER" id="PTHR42928:SF5">
    <property type="entry name" value="BLR1237 PROTEIN"/>
    <property type="match status" value="1"/>
</dbReference>
<gene>
    <name evidence="2" type="ORF">H7965_24720</name>
</gene>
<keyword evidence="3" id="KW-1185">Reference proteome</keyword>
<dbReference type="Gene3D" id="3.40.190.150">
    <property type="entry name" value="Bordetella uptake gene, domain 1"/>
    <property type="match status" value="1"/>
</dbReference>
<dbReference type="Gene3D" id="3.40.190.10">
    <property type="entry name" value="Periplasmic binding protein-like II"/>
    <property type="match status" value="1"/>
</dbReference>
<evidence type="ECO:0000256" key="1">
    <source>
        <dbReference type="ARBA" id="ARBA00006987"/>
    </source>
</evidence>
<dbReference type="PIRSF" id="PIRSF017082">
    <property type="entry name" value="YflP"/>
    <property type="match status" value="1"/>
</dbReference>
<dbReference type="SUPFAM" id="SSF53850">
    <property type="entry name" value="Periplasmic binding protein-like II"/>
    <property type="match status" value="1"/>
</dbReference>
<dbReference type="Proteomes" id="UP000600101">
    <property type="component" value="Unassembled WGS sequence"/>
</dbReference>
<name>A0A9X0R4S3_9PROT</name>
<evidence type="ECO:0000313" key="2">
    <source>
        <dbReference type="EMBL" id="MBC4018483.1"/>
    </source>
</evidence>
<comment type="similarity">
    <text evidence="1">Belongs to the UPF0065 (bug) family.</text>
</comment>
<reference evidence="2" key="1">
    <citation type="submission" date="2020-08" db="EMBL/GenBank/DDBJ databases">
        <authorList>
            <person name="Hu Y."/>
            <person name="Nguyen S.V."/>
            <person name="Li F."/>
            <person name="Fanning S."/>
        </authorList>
    </citation>
    <scope>NUCLEOTIDE SEQUENCE</scope>
    <source>
        <strain evidence="2">SYSU D8009</strain>
    </source>
</reference>
<evidence type="ECO:0000313" key="3">
    <source>
        <dbReference type="Proteomes" id="UP000600101"/>
    </source>
</evidence>
<dbReference type="EMBL" id="JACOMF010000057">
    <property type="protein sequence ID" value="MBC4018483.1"/>
    <property type="molecule type" value="Genomic_DNA"/>
</dbReference>
<proteinExistence type="inferred from homology"/>
<dbReference type="PANTHER" id="PTHR42928">
    <property type="entry name" value="TRICARBOXYLATE-BINDING PROTEIN"/>
    <property type="match status" value="1"/>
</dbReference>
<dbReference type="AlphaFoldDB" id="A0A9X0R4S3"/>
<dbReference type="InterPro" id="IPR042100">
    <property type="entry name" value="Bug_dom1"/>
</dbReference>
<dbReference type="Pfam" id="PF03401">
    <property type="entry name" value="TctC"/>
    <property type="match status" value="1"/>
</dbReference>
<sequence>MAIPRRTMLLAAGMAAANAPSARTQPAAWPTRPLSLIIPWAPGGGTDLVFRAMAPLLSERLGQPVAVLNRPGGNGTVGHMAIRTAVPDGTSFGAISAQLLTSPLLGPSPITWRDLQPLALVNVDAAAITVRADAPWRSLGEFIHYARRNPEAVRVGNSGPGGTWHIAALELERHFRIRLTHSPYAGAAPGLRDLLGGHIEAVAFSAVEAKAQVESGQARILAVTAPERLPGFPQAPTAIEQGWPIDLGAWRGLALPPGVPAPVLARLQAVVAETVADARFTGFMAGQGFGLRYLDAAGLTNFLAEQETVYRQFFSG</sequence>